<gene>
    <name evidence="2" type="ORF">V9T40_006711</name>
</gene>
<reference evidence="2 3" key="1">
    <citation type="submission" date="2024-03" db="EMBL/GenBank/DDBJ databases">
        <title>Adaptation during the transition from Ophiocordyceps entomopathogen to insect associate is accompanied by gene loss and intensified selection.</title>
        <authorList>
            <person name="Ward C.M."/>
            <person name="Onetto C.A."/>
            <person name="Borneman A.R."/>
        </authorList>
    </citation>
    <scope>NUCLEOTIDE SEQUENCE [LARGE SCALE GENOMIC DNA]</scope>
    <source>
        <strain evidence="2">AWRI1</strain>
        <tissue evidence="2">Single Adult Female</tissue>
    </source>
</reference>
<keyword evidence="3" id="KW-1185">Reference proteome</keyword>
<proteinExistence type="predicted"/>
<evidence type="ECO:0000256" key="1">
    <source>
        <dbReference type="SAM" id="MobiDB-lite"/>
    </source>
</evidence>
<feature type="compositionally biased region" description="Low complexity" evidence="1">
    <location>
        <begin position="57"/>
        <end position="100"/>
    </location>
</feature>
<name>A0AAN9TQ12_9HEMI</name>
<feature type="region of interest" description="Disordered" evidence="1">
    <location>
        <begin position="19"/>
        <end position="100"/>
    </location>
</feature>
<dbReference type="AlphaFoldDB" id="A0AAN9TQ12"/>
<protein>
    <submittedName>
        <fullName evidence="2">Uncharacterized protein</fullName>
    </submittedName>
</protein>
<sequence>MKHVLLICRLQHQQLAAAQLAHSRHSQNGGSKLSGSPRRGSETSHSPLAASDDDSDSSISLGVPSPGPPSLSLGSPSPTSNGLSLGPPTPPSSIGSILSPYTSVPPSLSLALHRPFSSPRLS</sequence>
<dbReference type="EMBL" id="JBBCAQ010000007">
    <property type="protein sequence ID" value="KAK7602737.1"/>
    <property type="molecule type" value="Genomic_DNA"/>
</dbReference>
<accession>A0AAN9TQ12</accession>
<comment type="caution">
    <text evidence="2">The sequence shown here is derived from an EMBL/GenBank/DDBJ whole genome shotgun (WGS) entry which is preliminary data.</text>
</comment>
<dbReference type="Proteomes" id="UP001367676">
    <property type="component" value="Unassembled WGS sequence"/>
</dbReference>
<evidence type="ECO:0000313" key="3">
    <source>
        <dbReference type="Proteomes" id="UP001367676"/>
    </source>
</evidence>
<evidence type="ECO:0000313" key="2">
    <source>
        <dbReference type="EMBL" id="KAK7602737.1"/>
    </source>
</evidence>
<organism evidence="2 3">
    <name type="scientific">Parthenolecanium corni</name>
    <dbReference type="NCBI Taxonomy" id="536013"/>
    <lineage>
        <taxon>Eukaryota</taxon>
        <taxon>Metazoa</taxon>
        <taxon>Ecdysozoa</taxon>
        <taxon>Arthropoda</taxon>
        <taxon>Hexapoda</taxon>
        <taxon>Insecta</taxon>
        <taxon>Pterygota</taxon>
        <taxon>Neoptera</taxon>
        <taxon>Paraneoptera</taxon>
        <taxon>Hemiptera</taxon>
        <taxon>Sternorrhyncha</taxon>
        <taxon>Coccoidea</taxon>
        <taxon>Coccidae</taxon>
        <taxon>Parthenolecanium</taxon>
    </lineage>
</organism>